<accession>H8K2G7</accession>
<dbReference type="Gene3D" id="3.30.460.10">
    <property type="entry name" value="Beta Polymerase, domain 2"/>
    <property type="match status" value="1"/>
</dbReference>
<dbReference type="Pfam" id="PF04607">
    <property type="entry name" value="RelA_SpoT"/>
    <property type="match status" value="1"/>
</dbReference>
<dbReference type="Proteomes" id="UP000008005">
    <property type="component" value="Chromosome"/>
</dbReference>
<proteinExistence type="predicted"/>
<dbReference type="EMBL" id="CP003334">
    <property type="protein sequence ID" value="AFC70009.1"/>
    <property type="molecule type" value="Genomic_DNA"/>
</dbReference>
<dbReference type="PRINTS" id="PR01415">
    <property type="entry name" value="ANKYRIN"/>
</dbReference>
<dbReference type="STRING" id="1105111.MCE_05835"/>
<evidence type="ECO:0000313" key="6">
    <source>
        <dbReference type="Proteomes" id="UP000008005"/>
    </source>
</evidence>
<feature type="repeat" description="ANK" evidence="3">
    <location>
        <begin position="602"/>
        <end position="634"/>
    </location>
</feature>
<feature type="repeat" description="ANK" evidence="3">
    <location>
        <begin position="701"/>
        <end position="733"/>
    </location>
</feature>
<name>H8K2G7_RICAG</name>
<gene>
    <name evidence="5" type="ordered locus">MCE_05835</name>
</gene>
<dbReference type="Gene3D" id="1.25.40.20">
    <property type="entry name" value="Ankyrin repeat-containing domain"/>
    <property type="match status" value="4"/>
</dbReference>
<dbReference type="PANTHER" id="PTHR24171:SF9">
    <property type="entry name" value="ANKYRIN REPEAT DOMAIN-CONTAINING PROTEIN 39"/>
    <property type="match status" value="1"/>
</dbReference>
<evidence type="ECO:0000313" key="5">
    <source>
        <dbReference type="EMBL" id="AFC70009.1"/>
    </source>
</evidence>
<feature type="domain" description="RelA/SpoT" evidence="4">
    <location>
        <begin position="217"/>
        <end position="327"/>
    </location>
</feature>
<dbReference type="SUPFAM" id="SSF81301">
    <property type="entry name" value="Nucleotidyltransferase"/>
    <property type="match status" value="1"/>
</dbReference>
<evidence type="ECO:0000259" key="4">
    <source>
        <dbReference type="SMART" id="SM00954"/>
    </source>
</evidence>
<organism evidence="5 6">
    <name type="scientific">Rickettsia amblyommatis (strain GAT-30V)</name>
    <name type="common">Rickettsia amblyommii</name>
    <dbReference type="NCBI Taxonomy" id="1105111"/>
    <lineage>
        <taxon>Bacteria</taxon>
        <taxon>Pseudomonadati</taxon>
        <taxon>Pseudomonadota</taxon>
        <taxon>Alphaproteobacteria</taxon>
        <taxon>Rickettsiales</taxon>
        <taxon>Rickettsiaceae</taxon>
        <taxon>Rickettsieae</taxon>
        <taxon>Rickettsia</taxon>
        <taxon>spotted fever group</taxon>
    </lineage>
</organism>
<dbReference type="GO" id="GO:0016787">
    <property type="term" value="F:hydrolase activity"/>
    <property type="evidence" value="ECO:0007669"/>
    <property type="project" value="UniProtKB-KW"/>
</dbReference>
<dbReference type="InterPro" id="IPR043519">
    <property type="entry name" value="NT_sf"/>
</dbReference>
<reference evidence="5 6" key="2">
    <citation type="journal article" date="2016" name="Int. J. Syst. Evol. Microbiol.">
        <title>Rickettsia amblyommatis sp. nov., a spotted fever group Rickettsia associated with multiple species of Amblyomma ticks in North, Central and South America.</title>
        <authorList>
            <person name="Karpathy S.E."/>
            <person name="Slater K.S."/>
            <person name="Goldsmith C.S."/>
            <person name="Nicholson W.L."/>
            <person name="Paddock C.D."/>
        </authorList>
    </citation>
    <scope>NUCLEOTIDE SEQUENCE [LARGE SCALE GENOMIC DNA]</scope>
    <source>
        <strain evidence="5 6">GAT-30V</strain>
    </source>
</reference>
<dbReference type="PANTHER" id="PTHR24171">
    <property type="entry name" value="ANKYRIN REPEAT DOMAIN-CONTAINING PROTEIN 39-RELATED"/>
    <property type="match status" value="1"/>
</dbReference>
<evidence type="ECO:0000256" key="2">
    <source>
        <dbReference type="ARBA" id="ARBA00023043"/>
    </source>
</evidence>
<dbReference type="SUPFAM" id="SSF48403">
    <property type="entry name" value="Ankyrin repeat"/>
    <property type="match status" value="1"/>
</dbReference>
<keyword evidence="5" id="KW-0378">Hydrolase</keyword>
<dbReference type="CDD" id="cd05399">
    <property type="entry name" value="NT_Rel-Spo_like"/>
    <property type="match status" value="1"/>
</dbReference>
<feature type="repeat" description="ANK" evidence="3">
    <location>
        <begin position="767"/>
        <end position="799"/>
    </location>
</feature>
<dbReference type="SMART" id="SM00248">
    <property type="entry name" value="ANK"/>
    <property type="match status" value="8"/>
</dbReference>
<feature type="repeat" description="ANK" evidence="3">
    <location>
        <begin position="635"/>
        <end position="667"/>
    </location>
</feature>
<feature type="repeat" description="ANK" evidence="3">
    <location>
        <begin position="734"/>
        <end position="766"/>
    </location>
</feature>
<keyword evidence="1" id="KW-0677">Repeat</keyword>
<evidence type="ECO:0000256" key="3">
    <source>
        <dbReference type="PROSITE-ProRule" id="PRU00023"/>
    </source>
</evidence>
<dbReference type="InterPro" id="IPR002110">
    <property type="entry name" value="Ankyrin_rpt"/>
</dbReference>
<dbReference type="KEGG" id="ram:MCE_05835"/>
<dbReference type="RefSeq" id="WP_014392524.1">
    <property type="nucleotide sequence ID" value="NC_017028.1"/>
</dbReference>
<dbReference type="HOGENOM" id="CLU_008129_0_0_5"/>
<dbReference type="InterPro" id="IPR036770">
    <property type="entry name" value="Ankyrin_rpt-contain_sf"/>
</dbReference>
<evidence type="ECO:0000256" key="1">
    <source>
        <dbReference type="ARBA" id="ARBA00022737"/>
    </source>
</evidence>
<protein>
    <submittedName>
        <fullName evidence="5">Guanosine polyphosphate pyrophosphohydrolase/synthetase-like protein</fullName>
    </submittedName>
</protein>
<dbReference type="PROSITE" id="PS50088">
    <property type="entry name" value="ANK_REPEAT"/>
    <property type="match status" value="6"/>
</dbReference>
<dbReference type="InterPro" id="IPR007685">
    <property type="entry name" value="RelA_SpoT"/>
</dbReference>
<dbReference type="GO" id="GO:0015969">
    <property type="term" value="P:guanosine tetraphosphate metabolic process"/>
    <property type="evidence" value="ECO:0007669"/>
    <property type="project" value="InterPro"/>
</dbReference>
<dbReference type="Pfam" id="PF12796">
    <property type="entry name" value="Ank_2"/>
    <property type="match status" value="3"/>
</dbReference>
<dbReference type="PROSITE" id="PS50297">
    <property type="entry name" value="ANK_REP_REGION"/>
    <property type="match status" value="6"/>
</dbReference>
<feature type="repeat" description="ANK" evidence="3">
    <location>
        <begin position="668"/>
        <end position="700"/>
    </location>
</feature>
<sequence length="851" mass="96042">MLYQNITNNSCINQALELYHQYCSDKTTTYPDQIHTITKALQLDSSSFTAVLLHKNIQHLNLEDYNHFNNNIIYLVDVINKLSTIHYKPYAEQYIHFHELLLTINPKLQETAILTSLVPLLHKVSIFNLEYNNTDAQHISEIITNYYIPYLLSYTAHNDLAYLLQDLCFKIQYPEERNRILHYMNWLYPDIDNIIHNIEQQFRNIFRKLNIKASLSYRIKSPYSIWIKTLVKDIHITALNDILAFRAIVPNKKACYDFSKLIHLHYNTITSQFVDYIRYPKNNGYQSIHLVISGGSNKGNIELQIRSTTMHRQTQYGSAHHTYKVNKYYISRTNNNVSVILCNITLSYSNRILNVDISIVTITSKIINNVSTYNTFASFTHTQHSTHFVINNTTTCTLSHTTTPEYITYYNNNLSLLIKDTNTIPYNFSLNINLNLRNILEYKLVPLAVVQIPASNLLFEHNSVFINITYKSILAECAFPATITYTKRYEDSNIRSIFKPPSPKTDIINTTYNTLLATINDKVVLEQYGQKEFLSTTINTNITQMLPIITLLVDPSELNKRINDISDSNKDQLLHLGLQLGCVESVPLLITHGANPNATNCHGVISLHCAAKNGNLDLAKLLAKNGADVNAKTDRIETPLHYAVKSGNLYSVKWLIENQANIHAKTDNGETVLHFAVSFGSSDLVYLLIAYGADVNAKTDNGLTALHYAVYDGNLYLVQLLISYGADVNAKTNSGETILCSAVDYGSPDLVYLLIAYGADVNAKTDNGLTALHYAVESGNLDLVSLLIHNGADVSTKNNSGETVLNIIMEFNNCNILKSFILGGADINLATMLPDDQTDSIINLCGDLRIS</sequence>
<reference evidence="6" key="1">
    <citation type="submission" date="2012-02" db="EMBL/GenBank/DDBJ databases">
        <title>Complete genome sequence of Candidatus Rickettsia amblyommii strain GAT-30V.</title>
        <authorList>
            <person name="Johnson S.L."/>
            <person name="Munk A.C."/>
            <person name="Han S."/>
            <person name="Bruce D.C."/>
            <person name="Dasch G.A."/>
        </authorList>
    </citation>
    <scope>NUCLEOTIDE SEQUENCE [LARGE SCALE GENOMIC DNA]</scope>
    <source>
        <strain evidence="6">GAT-30V</strain>
    </source>
</reference>
<dbReference type="SMART" id="SM00954">
    <property type="entry name" value="RelA_SpoT"/>
    <property type="match status" value="1"/>
</dbReference>
<dbReference type="AlphaFoldDB" id="H8K2G7"/>
<keyword evidence="2 3" id="KW-0040">ANK repeat</keyword>